<dbReference type="Proteomes" id="UP000282002">
    <property type="component" value="Chromosome"/>
</dbReference>
<evidence type="ECO:0000256" key="7">
    <source>
        <dbReference type="ARBA" id="ARBA00022840"/>
    </source>
</evidence>
<dbReference type="CDD" id="cd00130">
    <property type="entry name" value="PAS"/>
    <property type="match status" value="1"/>
</dbReference>
<proteinExistence type="predicted"/>
<dbReference type="Gene3D" id="3.30.450.20">
    <property type="entry name" value="PAS domain"/>
    <property type="match status" value="1"/>
</dbReference>
<dbReference type="Pfam" id="PF08448">
    <property type="entry name" value="PAS_4"/>
    <property type="match status" value="1"/>
</dbReference>
<protein>
    <recommendedName>
        <fullName evidence="2">histidine kinase</fullName>
        <ecNumber evidence="2">2.7.13.3</ecNumber>
    </recommendedName>
</protein>
<dbReference type="SMART" id="SM00911">
    <property type="entry name" value="HWE_HK"/>
    <property type="match status" value="1"/>
</dbReference>
<keyword evidence="6" id="KW-0418">Kinase</keyword>
<keyword evidence="4" id="KW-0808">Transferase</keyword>
<dbReference type="InterPro" id="IPR036890">
    <property type="entry name" value="HATPase_C_sf"/>
</dbReference>
<keyword evidence="5" id="KW-0547">Nucleotide-binding</keyword>
<dbReference type="Pfam" id="PF07536">
    <property type="entry name" value="HWE_HK"/>
    <property type="match status" value="1"/>
</dbReference>
<dbReference type="InterPro" id="IPR013656">
    <property type="entry name" value="PAS_4"/>
</dbReference>
<dbReference type="NCBIfam" id="TIGR00229">
    <property type="entry name" value="sensory_box"/>
    <property type="match status" value="1"/>
</dbReference>
<comment type="catalytic activity">
    <reaction evidence="1">
        <text>ATP + protein L-histidine = ADP + protein N-phospho-L-histidine.</text>
        <dbReference type="EC" id="2.7.13.3"/>
    </reaction>
</comment>
<gene>
    <name evidence="9" type="ORF">EI545_09065</name>
</gene>
<evidence type="ECO:0000256" key="1">
    <source>
        <dbReference type="ARBA" id="ARBA00000085"/>
    </source>
</evidence>
<evidence type="ECO:0000313" key="10">
    <source>
        <dbReference type="Proteomes" id="UP000282002"/>
    </source>
</evidence>
<dbReference type="PANTHER" id="PTHR41523:SF7">
    <property type="entry name" value="HISTIDINE KINASE"/>
    <property type="match status" value="1"/>
</dbReference>
<keyword evidence="7" id="KW-0067">ATP-binding</keyword>
<dbReference type="Gene3D" id="3.30.565.10">
    <property type="entry name" value="Histidine kinase-like ATPase, C-terminal domain"/>
    <property type="match status" value="1"/>
</dbReference>
<evidence type="ECO:0000313" key="9">
    <source>
        <dbReference type="EMBL" id="AZL58973.1"/>
    </source>
</evidence>
<organism evidence="9 10">
    <name type="scientific">Tabrizicola piscis</name>
    <dbReference type="NCBI Taxonomy" id="2494374"/>
    <lineage>
        <taxon>Bacteria</taxon>
        <taxon>Pseudomonadati</taxon>
        <taxon>Pseudomonadota</taxon>
        <taxon>Alphaproteobacteria</taxon>
        <taxon>Rhodobacterales</taxon>
        <taxon>Paracoccaceae</taxon>
        <taxon>Tabrizicola</taxon>
    </lineage>
</organism>
<dbReference type="InterPro" id="IPR011102">
    <property type="entry name" value="Sig_transdc_His_kinase_HWE"/>
</dbReference>
<dbReference type="OrthoDB" id="9816309at2"/>
<evidence type="ECO:0000256" key="4">
    <source>
        <dbReference type="ARBA" id="ARBA00022679"/>
    </source>
</evidence>
<dbReference type="GO" id="GO:0004673">
    <property type="term" value="F:protein histidine kinase activity"/>
    <property type="evidence" value="ECO:0007669"/>
    <property type="project" value="UniProtKB-EC"/>
</dbReference>
<dbReference type="KEGG" id="taw:EI545_09065"/>
<dbReference type="AlphaFoldDB" id="A0A3S8U5T7"/>
<evidence type="ECO:0000256" key="6">
    <source>
        <dbReference type="ARBA" id="ARBA00022777"/>
    </source>
</evidence>
<evidence type="ECO:0000259" key="8">
    <source>
        <dbReference type="SMART" id="SM00911"/>
    </source>
</evidence>
<evidence type="ECO:0000256" key="3">
    <source>
        <dbReference type="ARBA" id="ARBA00022553"/>
    </source>
</evidence>
<dbReference type="SUPFAM" id="SSF55785">
    <property type="entry name" value="PYP-like sensor domain (PAS domain)"/>
    <property type="match status" value="1"/>
</dbReference>
<dbReference type="EC" id="2.7.13.3" evidence="2"/>
<reference evidence="9 10" key="1">
    <citation type="submission" date="2018-12" db="EMBL/GenBank/DDBJ databases">
        <title>Complete genome sequencing of Tabrizicola sp. K13M18.</title>
        <authorList>
            <person name="Bae J.-W."/>
        </authorList>
    </citation>
    <scope>NUCLEOTIDE SEQUENCE [LARGE SCALE GENOMIC DNA]</scope>
    <source>
        <strain evidence="9 10">K13M18</strain>
    </source>
</reference>
<accession>A0A3S8U5T7</accession>
<feature type="domain" description="Signal transduction histidine kinase HWE region" evidence="8">
    <location>
        <begin position="140"/>
        <end position="222"/>
    </location>
</feature>
<dbReference type="EMBL" id="CP034328">
    <property type="protein sequence ID" value="AZL58973.1"/>
    <property type="molecule type" value="Genomic_DNA"/>
</dbReference>
<evidence type="ECO:0000256" key="5">
    <source>
        <dbReference type="ARBA" id="ARBA00022741"/>
    </source>
</evidence>
<dbReference type="InterPro" id="IPR035965">
    <property type="entry name" value="PAS-like_dom_sf"/>
</dbReference>
<evidence type="ECO:0000256" key="2">
    <source>
        <dbReference type="ARBA" id="ARBA00012438"/>
    </source>
</evidence>
<dbReference type="InterPro" id="IPR000014">
    <property type="entry name" value="PAS"/>
</dbReference>
<name>A0A3S8U5T7_9RHOB</name>
<dbReference type="PANTHER" id="PTHR41523">
    <property type="entry name" value="TWO-COMPONENT SYSTEM SENSOR PROTEIN"/>
    <property type="match status" value="1"/>
</dbReference>
<keyword evidence="10" id="KW-1185">Reference proteome</keyword>
<sequence length="338" mass="38175">MVAADPDFSIFVDMPASVMVLDRDLKYVAASRMYLATVGLEMADLKGRMIFDIFPEIEERRKPLEQSMRRALAGEGNGIDRLYYAIPDPDDRTVLMDSWWRCRHNPVVGPDGSVNYMIQITENISDLIRTENMRNAIAHEMQHRVGNLLALVQIVARRTAQNADSLKGFLAKFEERIQSMSRTHSYLVGSNWNRMSLHEIVTRQLDQEREDRANKITISGPEILLDASDAQMLSMAIHELTTNSLKYGALQGGDGRLDVRWSDHNLNGFKFCWIESDVKTIVPSDRTGFGSMILDTIVPAQLRALAQRKLGQDGLRYELTVAERTPSAHAPVLQVDQA</sequence>
<dbReference type="GO" id="GO:0005524">
    <property type="term" value="F:ATP binding"/>
    <property type="evidence" value="ECO:0007669"/>
    <property type="project" value="UniProtKB-KW"/>
</dbReference>
<keyword evidence="3" id="KW-0597">Phosphoprotein</keyword>